<comment type="caution">
    <text evidence="1">The sequence shown here is derived from an EMBL/GenBank/DDBJ whole genome shotgun (WGS) entry which is preliminary data.</text>
</comment>
<evidence type="ECO:0000313" key="1">
    <source>
        <dbReference type="EMBL" id="TPG60154.1"/>
    </source>
</evidence>
<reference evidence="1 2" key="1">
    <citation type="journal article" date="2019" name="Environ. Microbiol.">
        <title>Species interactions and distinct microbial communities in high Arctic permafrost affected cryosols are associated with the CH4 and CO2 gas fluxes.</title>
        <authorList>
            <person name="Altshuler I."/>
            <person name="Hamel J."/>
            <person name="Turney S."/>
            <person name="Magnuson E."/>
            <person name="Levesque R."/>
            <person name="Greer C."/>
            <person name="Whyte L.G."/>
        </authorList>
    </citation>
    <scope>NUCLEOTIDE SEQUENCE [LARGE SCALE GENOMIC DNA]</scope>
    <source>
        <strain evidence="1 2">E4</strain>
    </source>
</reference>
<sequence>MAESRDDRYLIKPQIFRYKNGSDVQVEFFIVDKEKQEFICDDIFGLVELKFASGSSAFEIDFDDFFSTEAGSFVISFFNLPNYPLKDVHITVTVGADTFTAIASLDGSDNIEEDALSFNQASDS</sequence>
<evidence type="ECO:0000313" key="2">
    <source>
        <dbReference type="Proteomes" id="UP000317663"/>
    </source>
</evidence>
<gene>
    <name evidence="1" type="ORF">EAH77_16425</name>
</gene>
<proteinExistence type="predicted"/>
<dbReference type="Proteomes" id="UP000317663">
    <property type="component" value="Unassembled WGS sequence"/>
</dbReference>
<keyword evidence="2" id="KW-1185">Reference proteome</keyword>
<dbReference type="EMBL" id="RCZD01000008">
    <property type="protein sequence ID" value="TPG60154.1"/>
    <property type="molecule type" value="Genomic_DNA"/>
</dbReference>
<dbReference type="AlphaFoldDB" id="A0A502GE57"/>
<accession>A0A502GE57</accession>
<dbReference type="RefSeq" id="WP_140473882.1">
    <property type="nucleotide sequence ID" value="NZ_RCZD01000008.1"/>
</dbReference>
<name>A0A502GE57_9GAMM</name>
<organism evidence="1 2">
    <name type="scientific">Ewingella americana</name>
    <dbReference type="NCBI Taxonomy" id="41202"/>
    <lineage>
        <taxon>Bacteria</taxon>
        <taxon>Pseudomonadati</taxon>
        <taxon>Pseudomonadota</taxon>
        <taxon>Gammaproteobacteria</taxon>
        <taxon>Enterobacterales</taxon>
        <taxon>Yersiniaceae</taxon>
        <taxon>Ewingella</taxon>
    </lineage>
</organism>
<protein>
    <submittedName>
        <fullName evidence="1">Uncharacterized protein</fullName>
    </submittedName>
</protein>